<reference evidence="3" key="1">
    <citation type="submission" date="2020-06" db="EMBL/GenBank/DDBJ databases">
        <authorList>
            <consortium name="Plant Systems Biology data submission"/>
        </authorList>
    </citation>
    <scope>NUCLEOTIDE SEQUENCE</scope>
    <source>
        <strain evidence="3">D6</strain>
    </source>
</reference>
<feature type="compositionally biased region" description="Low complexity" evidence="1">
    <location>
        <begin position="168"/>
        <end position="186"/>
    </location>
</feature>
<feature type="region of interest" description="Disordered" evidence="1">
    <location>
        <begin position="130"/>
        <end position="193"/>
    </location>
</feature>
<dbReference type="AlphaFoldDB" id="A0A9N8HJR7"/>
<evidence type="ECO:0000256" key="1">
    <source>
        <dbReference type="SAM" id="MobiDB-lite"/>
    </source>
</evidence>
<evidence type="ECO:0000259" key="2">
    <source>
        <dbReference type="Pfam" id="PF20710"/>
    </source>
</evidence>
<sequence>MITNRVEIYTAIDEQPTRHRLQHFPEEQQQERFSMMQPNPLDVLCGKSRTCVNSPGSIRFRSIIDAYADQYAKATSKVEKMNITKQIYDEVSETSRFLKFNEVDQTWEEISTMAARDKVSHALRFATRATRRVKQTTTKRSTSWSSASSSESNGRDSIVQQIMQSSGTTVPSTSLEPSPLSPLKTTGTDKQENNQFEMCSDATVRDTLLLLQEAQALMATTSLLNQLPYNKIQQQAKEENLMEPEPKKEAVNNGDLTTLLSEPIGEWEDAFEASDARLFK</sequence>
<protein>
    <recommendedName>
        <fullName evidence="2">DUF6824 domain-containing protein</fullName>
    </recommendedName>
</protein>
<accession>A0A9N8HJR7</accession>
<dbReference type="InterPro" id="IPR049227">
    <property type="entry name" value="DUF6824"/>
</dbReference>
<proteinExistence type="predicted"/>
<feature type="domain" description="DUF6824" evidence="2">
    <location>
        <begin position="42"/>
        <end position="124"/>
    </location>
</feature>
<organism evidence="3 4">
    <name type="scientific">Seminavis robusta</name>
    <dbReference type="NCBI Taxonomy" id="568900"/>
    <lineage>
        <taxon>Eukaryota</taxon>
        <taxon>Sar</taxon>
        <taxon>Stramenopiles</taxon>
        <taxon>Ochrophyta</taxon>
        <taxon>Bacillariophyta</taxon>
        <taxon>Bacillariophyceae</taxon>
        <taxon>Bacillariophycidae</taxon>
        <taxon>Naviculales</taxon>
        <taxon>Naviculaceae</taxon>
        <taxon>Seminavis</taxon>
    </lineage>
</organism>
<gene>
    <name evidence="3" type="ORF">SEMRO_707_G190520.1</name>
</gene>
<dbReference type="Proteomes" id="UP001153069">
    <property type="component" value="Unassembled WGS sequence"/>
</dbReference>
<name>A0A9N8HJR7_9STRA</name>
<dbReference type="Pfam" id="PF20710">
    <property type="entry name" value="DUF6824"/>
    <property type="match status" value="1"/>
</dbReference>
<evidence type="ECO:0000313" key="4">
    <source>
        <dbReference type="Proteomes" id="UP001153069"/>
    </source>
</evidence>
<comment type="caution">
    <text evidence="3">The sequence shown here is derived from an EMBL/GenBank/DDBJ whole genome shotgun (WGS) entry which is preliminary data.</text>
</comment>
<dbReference type="OrthoDB" id="48671at2759"/>
<feature type="compositionally biased region" description="Polar residues" evidence="1">
    <location>
        <begin position="158"/>
        <end position="167"/>
    </location>
</feature>
<keyword evidence="4" id="KW-1185">Reference proteome</keyword>
<evidence type="ECO:0000313" key="3">
    <source>
        <dbReference type="EMBL" id="CAB9515307.1"/>
    </source>
</evidence>
<feature type="compositionally biased region" description="Low complexity" evidence="1">
    <location>
        <begin position="136"/>
        <end position="152"/>
    </location>
</feature>
<dbReference type="EMBL" id="CAICTM010000706">
    <property type="protein sequence ID" value="CAB9515307.1"/>
    <property type="molecule type" value="Genomic_DNA"/>
</dbReference>